<name>A0A8J6QY59_9BACT</name>
<keyword evidence="2" id="KW-1185">Reference proteome</keyword>
<dbReference type="PANTHER" id="PTHR43861">
    <property type="entry name" value="TRANS-ACONITATE 2-METHYLTRANSFERASE-RELATED"/>
    <property type="match status" value="1"/>
</dbReference>
<keyword evidence="1" id="KW-0489">Methyltransferase</keyword>
<gene>
    <name evidence="1" type="ORF">ICT70_12480</name>
</gene>
<dbReference type="AlphaFoldDB" id="A0A8J6QY59"/>
<dbReference type="SUPFAM" id="SSF53335">
    <property type="entry name" value="S-adenosyl-L-methionine-dependent methyltransferases"/>
    <property type="match status" value="1"/>
</dbReference>
<dbReference type="GO" id="GO:0008168">
    <property type="term" value="F:methyltransferase activity"/>
    <property type="evidence" value="ECO:0007669"/>
    <property type="project" value="UniProtKB-KW"/>
</dbReference>
<organism evidence="1 2">
    <name type="scientific">Pelovirga terrestris</name>
    <dbReference type="NCBI Taxonomy" id="2771352"/>
    <lineage>
        <taxon>Bacteria</taxon>
        <taxon>Pseudomonadati</taxon>
        <taxon>Thermodesulfobacteriota</taxon>
        <taxon>Desulfuromonadia</taxon>
        <taxon>Geobacterales</taxon>
        <taxon>Geobacteraceae</taxon>
        <taxon>Pelovirga</taxon>
    </lineage>
</organism>
<protein>
    <submittedName>
        <fullName evidence="1">Class I SAM-dependent methyltransferase</fullName>
    </submittedName>
</protein>
<dbReference type="PANTHER" id="PTHR43861:SF6">
    <property type="entry name" value="METHYLTRANSFERASE TYPE 11"/>
    <property type="match status" value="1"/>
</dbReference>
<dbReference type="Pfam" id="PF13489">
    <property type="entry name" value="Methyltransf_23"/>
    <property type="match status" value="1"/>
</dbReference>
<dbReference type="RefSeq" id="WP_191157137.1">
    <property type="nucleotide sequence ID" value="NZ_JACWUN010000016.1"/>
</dbReference>
<keyword evidence="1" id="KW-0808">Transferase</keyword>
<reference evidence="1" key="1">
    <citation type="submission" date="2020-09" db="EMBL/GenBank/DDBJ databases">
        <title>Pelobacter alkaliphilus sp. nov., a novel anaerobic arsenate-reducing bacterium from terrestrial mud volcano.</title>
        <authorList>
            <person name="Khomyakova M.A."/>
            <person name="Merkel A.Y."/>
            <person name="Slobodkin A.I."/>
        </authorList>
    </citation>
    <scope>NUCLEOTIDE SEQUENCE</scope>
    <source>
        <strain evidence="1">M08fum</strain>
    </source>
</reference>
<evidence type="ECO:0000313" key="2">
    <source>
        <dbReference type="Proteomes" id="UP000632828"/>
    </source>
</evidence>
<dbReference type="Gene3D" id="3.40.50.150">
    <property type="entry name" value="Vaccinia Virus protein VP39"/>
    <property type="match status" value="1"/>
</dbReference>
<evidence type="ECO:0000313" key="1">
    <source>
        <dbReference type="EMBL" id="MBD1401481.1"/>
    </source>
</evidence>
<dbReference type="GO" id="GO:0032259">
    <property type="term" value="P:methylation"/>
    <property type="evidence" value="ECO:0007669"/>
    <property type="project" value="UniProtKB-KW"/>
</dbReference>
<accession>A0A8J6QY59</accession>
<dbReference type="EMBL" id="JACWUN010000016">
    <property type="protein sequence ID" value="MBD1401481.1"/>
    <property type="molecule type" value="Genomic_DNA"/>
</dbReference>
<proteinExistence type="predicted"/>
<comment type="caution">
    <text evidence="1">The sequence shown here is derived from an EMBL/GenBank/DDBJ whole genome shotgun (WGS) entry which is preliminary data.</text>
</comment>
<dbReference type="InterPro" id="IPR029063">
    <property type="entry name" value="SAM-dependent_MTases_sf"/>
</dbReference>
<dbReference type="CDD" id="cd02440">
    <property type="entry name" value="AdoMet_MTases"/>
    <property type="match status" value="1"/>
</dbReference>
<dbReference type="Proteomes" id="UP000632828">
    <property type="component" value="Unassembled WGS sequence"/>
</dbReference>
<sequence length="225" mass="26420">MTPRLHQTSIIPQVCPLCQSDGNKYLIFETRKKRRYWHCRFCDLVFVDRDALPTLEQEREIYVHHQNSPDHPGYVAFLQRIIQPAQAYLTPTMRGLDYGCGPGPTLSVLLGREGIHCHNYDPIFFPERPQGPFDFIFATECFEHFHSPATELSRLIALLPPGGYLFVMTERWHEQIDFRTWYYKADPTHVSFYHLHSFDYICRQYGFSILACHGSRILLLQKNKP</sequence>